<proteinExistence type="predicted"/>
<evidence type="ECO:0000256" key="1">
    <source>
        <dbReference type="SAM" id="Phobius"/>
    </source>
</evidence>
<name>A0ABX4BTW3_FLAFR</name>
<keyword evidence="3" id="KW-1185">Reference proteome</keyword>
<sequence length="223" mass="25431">MNVTELPIDLKKLIENERIDFSVKAKRNYPLSKAFGRLIFGIAYCAFVSIFVVAFFGPLLKNEEVHFTSNDVPVTASWDDLSELVVPGMIIGLFVIVGIGLMISAFYMFFQKGGYFVGTQTRMIQYRNGKSTITDWEQFSGNVKINAKNNFGDLEYELRTGKLQSRKNESDKFIPDVIYIAAIENVYEIEKICKMRIKENDPTPATLSIEEIKSEPAFFKNIF</sequence>
<dbReference type="RefSeq" id="WP_074658647.1">
    <property type="nucleotide sequence ID" value="NZ_MUGV01000013.1"/>
</dbReference>
<reference evidence="2 3" key="1">
    <citation type="submission" date="2016-11" db="EMBL/GenBank/DDBJ databases">
        <title>Whole genomes of Flavobacteriaceae.</title>
        <authorList>
            <person name="Stine C."/>
            <person name="Li C."/>
            <person name="Tadesse D."/>
        </authorList>
    </citation>
    <scope>NUCLEOTIDE SEQUENCE [LARGE SCALE GENOMIC DNA]</scope>
    <source>
        <strain evidence="2 3">DSM 15937</strain>
    </source>
</reference>
<evidence type="ECO:0000313" key="3">
    <source>
        <dbReference type="Proteomes" id="UP000198382"/>
    </source>
</evidence>
<dbReference type="Proteomes" id="UP000198382">
    <property type="component" value="Unassembled WGS sequence"/>
</dbReference>
<protein>
    <recommendedName>
        <fullName evidence="4">PH domain-containing protein</fullName>
    </recommendedName>
</protein>
<feature type="transmembrane region" description="Helical" evidence="1">
    <location>
        <begin position="34"/>
        <end position="56"/>
    </location>
</feature>
<comment type="caution">
    <text evidence="2">The sequence shown here is derived from an EMBL/GenBank/DDBJ whole genome shotgun (WGS) entry which is preliminary data.</text>
</comment>
<gene>
    <name evidence="2" type="ORF">B0A65_07235</name>
</gene>
<keyword evidence="1" id="KW-0812">Transmembrane</keyword>
<keyword evidence="1" id="KW-1133">Transmembrane helix</keyword>
<feature type="transmembrane region" description="Helical" evidence="1">
    <location>
        <begin position="84"/>
        <end position="110"/>
    </location>
</feature>
<keyword evidence="1" id="KW-0472">Membrane</keyword>
<organism evidence="2 3">
    <name type="scientific">Flavobacterium frigidimaris</name>
    <dbReference type="NCBI Taxonomy" id="262320"/>
    <lineage>
        <taxon>Bacteria</taxon>
        <taxon>Pseudomonadati</taxon>
        <taxon>Bacteroidota</taxon>
        <taxon>Flavobacteriia</taxon>
        <taxon>Flavobacteriales</taxon>
        <taxon>Flavobacteriaceae</taxon>
        <taxon>Flavobacterium</taxon>
    </lineage>
</organism>
<dbReference type="EMBL" id="MUGV01000013">
    <property type="protein sequence ID" value="OXA80415.1"/>
    <property type="molecule type" value="Genomic_DNA"/>
</dbReference>
<evidence type="ECO:0000313" key="2">
    <source>
        <dbReference type="EMBL" id="OXA80415.1"/>
    </source>
</evidence>
<accession>A0ABX4BTW3</accession>
<evidence type="ECO:0008006" key="4">
    <source>
        <dbReference type="Google" id="ProtNLM"/>
    </source>
</evidence>